<dbReference type="InterPro" id="IPR026988">
    <property type="entry name" value="YaaC-like"/>
</dbReference>
<sequence>MDNAWKSFRYLETEPTSRKFLASCYEKLGQDHPDRLAFQQSNRFLYLWKQARHFYTTAEDAELSVQPLLLFYGCTHLLKGMLLTRDPAYPQNSRVLQHGVTTRKLKRSAYSFTEDEIRPQKEGFFAHLAHLFGQSPLQDRYVVHELLASIPDVSDAYAVFSDTQPLWKRLDWNRATVPITHADPTAESSAAYSLESWVSVLFPDKQDGSLAFSPETFTHYIRRLSPSREQAEHYRWKSGNGSGKELLLPYVALGALEQHPLFRLQGQNLYFWNGPSTSLPLPEWASHYLLLYLLSMLCRYETEWWGELTLSHGYAERFLVERFLEYHAVAFPTIIMKQIGQINPDALPI</sequence>
<keyword evidence="2" id="KW-1185">Reference proteome</keyword>
<proteinExistence type="predicted"/>
<dbReference type="EMBL" id="CP069127">
    <property type="protein sequence ID" value="QRG67706.1"/>
    <property type="molecule type" value="Genomic_DNA"/>
</dbReference>
<dbReference type="RefSeq" id="WP_203354754.1">
    <property type="nucleotide sequence ID" value="NZ_CP069127.1"/>
</dbReference>
<reference evidence="1 2" key="1">
    <citation type="submission" date="2021-01" db="EMBL/GenBank/DDBJ databases">
        <title>Identification of strong promoters based on the transcriptome of Brevibacillus choshinensis.</title>
        <authorList>
            <person name="Yao D."/>
            <person name="Zhang K."/>
            <person name="Wu J."/>
        </authorList>
    </citation>
    <scope>NUCLEOTIDE SEQUENCE [LARGE SCALE GENOMIC DNA]</scope>
    <source>
        <strain evidence="1 2">HPD31-SP3</strain>
    </source>
</reference>
<gene>
    <name evidence="1" type="ORF">JNE38_00220</name>
</gene>
<dbReference type="Pfam" id="PF14175">
    <property type="entry name" value="YaaC"/>
    <property type="match status" value="1"/>
</dbReference>
<evidence type="ECO:0000313" key="2">
    <source>
        <dbReference type="Proteomes" id="UP000596248"/>
    </source>
</evidence>
<protein>
    <submittedName>
        <fullName evidence="1">YaaC family protein</fullName>
    </submittedName>
</protein>
<organism evidence="1 2">
    <name type="scientific">Brevibacillus choshinensis</name>
    <dbReference type="NCBI Taxonomy" id="54911"/>
    <lineage>
        <taxon>Bacteria</taxon>
        <taxon>Bacillati</taxon>
        <taxon>Bacillota</taxon>
        <taxon>Bacilli</taxon>
        <taxon>Bacillales</taxon>
        <taxon>Paenibacillaceae</taxon>
        <taxon>Brevibacillus</taxon>
    </lineage>
</organism>
<dbReference type="Proteomes" id="UP000596248">
    <property type="component" value="Chromosome"/>
</dbReference>
<accession>A0ABX7FNP5</accession>
<name>A0ABX7FNP5_BRECH</name>
<evidence type="ECO:0000313" key="1">
    <source>
        <dbReference type="EMBL" id="QRG67706.1"/>
    </source>
</evidence>